<gene>
    <name evidence="2" type="ORF">SAMN04488511_11960</name>
</gene>
<dbReference type="EMBL" id="FOJM01000019">
    <property type="protein sequence ID" value="SFA58462.1"/>
    <property type="molecule type" value="Genomic_DNA"/>
</dbReference>
<dbReference type="RefSeq" id="WP_090987098.1">
    <property type="nucleotide sequence ID" value="NZ_FOJM01000019.1"/>
</dbReference>
<keyword evidence="3" id="KW-1185">Reference proteome</keyword>
<name>A0A1I0U328_9SPHI</name>
<accession>A0A1I0U328</accession>
<dbReference type="InterPro" id="IPR041487">
    <property type="entry name" value="HEPN/Toprim-NTD1"/>
</dbReference>
<evidence type="ECO:0000313" key="2">
    <source>
        <dbReference type="EMBL" id="SFA58462.1"/>
    </source>
</evidence>
<dbReference type="Proteomes" id="UP000198836">
    <property type="component" value="Unassembled WGS sequence"/>
</dbReference>
<dbReference type="OrthoDB" id="5141316at2"/>
<evidence type="ECO:0000313" key="3">
    <source>
        <dbReference type="Proteomes" id="UP000198836"/>
    </source>
</evidence>
<organism evidence="2 3">
    <name type="scientific">Pedobacter suwonensis</name>
    <dbReference type="NCBI Taxonomy" id="332999"/>
    <lineage>
        <taxon>Bacteria</taxon>
        <taxon>Pseudomonadati</taxon>
        <taxon>Bacteroidota</taxon>
        <taxon>Sphingobacteriia</taxon>
        <taxon>Sphingobacteriales</taxon>
        <taxon>Sphingobacteriaceae</taxon>
        <taxon>Pedobacter</taxon>
    </lineage>
</organism>
<protein>
    <recommendedName>
        <fullName evidence="1">HEPN/Toprim N-terminal domain-containing protein</fullName>
    </recommendedName>
</protein>
<sequence length="401" mass="45788">MGSFSFLTIADYPTFDNKNEYYREVVNHLFLPEDFVCEKRPFSSKNKLYWGDAYNDEKGKFFFKGFRQTAGICKRRLEIFGTNLLSVKLDWDNAKVKASENNWYSAEYDFNIKRVSFTAYRKELANILTNKIITYEQERDNLHNSLIADGLVICGQSIPESLYSILSLVPDEAIVEYDLTDISAAGWIKAEKVKDDIRFEKIIILTEGRSDSEILKSTLKLLYPELFPYYHFLDFGGFKVEGGASALVRTVKAFAAANVNHPIIALFDNDTAGISEMCKIPKKLPNNIKALKLPDIEIAKNFATLGPTGIAKVDVNGMACGIEMYLGVEVLSKNGQFPLIRWSSFDNGLQKYQGYFENKDELQSRFWQFVKDGKEWPMPEMKLIWESIFNAFCSVGNKDLT</sequence>
<dbReference type="Pfam" id="PF18871">
    <property type="entry name" value="HEPN_Toprim_N"/>
    <property type="match status" value="1"/>
</dbReference>
<proteinExistence type="predicted"/>
<dbReference type="AlphaFoldDB" id="A0A1I0U328"/>
<reference evidence="3" key="1">
    <citation type="submission" date="2016-10" db="EMBL/GenBank/DDBJ databases">
        <authorList>
            <person name="Varghese N."/>
            <person name="Submissions S."/>
        </authorList>
    </citation>
    <scope>NUCLEOTIDE SEQUENCE [LARGE SCALE GENOMIC DNA]</scope>
    <source>
        <strain evidence="3">DSM 18130</strain>
    </source>
</reference>
<feature type="domain" description="HEPN/Toprim N-terminal" evidence="1">
    <location>
        <begin position="1"/>
        <end position="108"/>
    </location>
</feature>
<evidence type="ECO:0000259" key="1">
    <source>
        <dbReference type="Pfam" id="PF18871"/>
    </source>
</evidence>